<dbReference type="AlphaFoldDB" id="A0A9D1DTJ1"/>
<sequence length="390" mass="43349">MMRFKRIFLMVLDSLGVGEASDAASYGDSGANTLGHIKENYDLFIPNLAKIGFLNTLNMDENTDVDAYYTIARPNNAGKDTLAGHYEMMGITSNIPFKTFNENGFPIELIDEIETVTGRRVIGNKCSNDNGIINELGERQVDYGSLIVYTSADSDLQIAAHEDVISPETLYSYCEKVRELTLKDEFLVGRVIARPFTGSKGKFKLNNAGRKDYPVAPPSKTILDDLNANNYNVIAIGKMNDIFNKTSINKSLKANSNMDAINKLTNVMDKKFTGLCMVNLCDFDSLYGHLRDVEGYAKAIEELDVEIPMILNKLEVDDLLIITADHGNDPTFKGNDHTRENVPLIIYSRSFKNPKRLKIQDTMAVIGATIADNFEITPPEIGTSILDELE</sequence>
<dbReference type="PIRSF" id="PIRSF001491">
    <property type="entry name" value="Ppentomutase"/>
    <property type="match status" value="1"/>
</dbReference>
<keyword evidence="2 5" id="KW-0479">Metal-binding</keyword>
<dbReference type="GO" id="GO:0043094">
    <property type="term" value="P:metabolic compound salvage"/>
    <property type="evidence" value="ECO:0007669"/>
    <property type="project" value="UniProtKB-UniRule"/>
</dbReference>
<dbReference type="SUPFAM" id="SSF53649">
    <property type="entry name" value="Alkaline phosphatase-like"/>
    <property type="match status" value="1"/>
</dbReference>
<dbReference type="InterPro" id="IPR017850">
    <property type="entry name" value="Alkaline_phosphatase_core_sf"/>
</dbReference>
<comment type="catalytic activity">
    <reaction evidence="5">
        <text>2-deoxy-alpha-D-ribose 1-phosphate = 2-deoxy-D-ribose 5-phosphate</text>
        <dbReference type="Rhea" id="RHEA:27658"/>
        <dbReference type="ChEBI" id="CHEBI:57259"/>
        <dbReference type="ChEBI" id="CHEBI:62877"/>
        <dbReference type="EC" id="5.4.2.7"/>
    </reaction>
</comment>
<comment type="cofactor">
    <cofactor evidence="5">
        <name>Mn(2+)</name>
        <dbReference type="ChEBI" id="CHEBI:29035"/>
    </cofactor>
    <text evidence="5">Binds 2 manganese ions.</text>
</comment>
<keyword evidence="3 5" id="KW-0464">Manganese</keyword>
<keyword evidence="4 5" id="KW-0413">Isomerase</keyword>
<comment type="catalytic activity">
    <reaction evidence="5">
        <text>alpha-D-ribose 1-phosphate = D-ribose 5-phosphate</text>
        <dbReference type="Rhea" id="RHEA:18793"/>
        <dbReference type="ChEBI" id="CHEBI:57720"/>
        <dbReference type="ChEBI" id="CHEBI:78346"/>
        <dbReference type="EC" id="5.4.2.7"/>
    </reaction>
</comment>
<dbReference type="GO" id="GO:0008973">
    <property type="term" value="F:phosphopentomutase activity"/>
    <property type="evidence" value="ECO:0007669"/>
    <property type="project" value="UniProtKB-UniRule"/>
</dbReference>
<dbReference type="GO" id="GO:0009117">
    <property type="term" value="P:nucleotide metabolic process"/>
    <property type="evidence" value="ECO:0007669"/>
    <property type="project" value="UniProtKB-UniRule"/>
</dbReference>
<feature type="binding site" evidence="5">
    <location>
        <position position="337"/>
    </location>
    <ligand>
        <name>Mn(2+)</name>
        <dbReference type="ChEBI" id="CHEBI:29035"/>
        <label>2</label>
    </ligand>
</feature>
<feature type="domain" description="Metalloenzyme" evidence="7">
    <location>
        <begin position="5"/>
        <end position="376"/>
    </location>
</feature>
<dbReference type="InterPro" id="IPR006124">
    <property type="entry name" value="Metalloenzyme"/>
</dbReference>
<comment type="caution">
    <text evidence="8">The sequence shown here is derived from an EMBL/GenBank/DDBJ whole genome shotgun (WGS) entry which is preliminary data.</text>
</comment>
<dbReference type="CDD" id="cd16009">
    <property type="entry name" value="PPM"/>
    <property type="match status" value="1"/>
</dbReference>
<dbReference type="NCBIfam" id="NF003766">
    <property type="entry name" value="PRK05362.1"/>
    <property type="match status" value="1"/>
</dbReference>
<gene>
    <name evidence="5" type="primary">deoB</name>
    <name evidence="8" type="ORF">IAB38_01640</name>
</gene>
<accession>A0A9D1DTJ1</accession>
<reference evidence="8" key="1">
    <citation type="submission" date="2020-10" db="EMBL/GenBank/DDBJ databases">
        <authorList>
            <person name="Gilroy R."/>
        </authorList>
    </citation>
    <scope>NUCLEOTIDE SEQUENCE</scope>
    <source>
        <strain evidence="8">CHK184-20233</strain>
    </source>
</reference>
<dbReference type="PANTHER" id="PTHR21110">
    <property type="entry name" value="PHOSPHOPENTOMUTASE"/>
    <property type="match status" value="1"/>
</dbReference>
<dbReference type="Gene3D" id="3.40.720.10">
    <property type="entry name" value="Alkaline Phosphatase, subunit A"/>
    <property type="match status" value="1"/>
</dbReference>
<feature type="binding site" evidence="5">
    <location>
        <position position="289"/>
    </location>
    <ligand>
        <name>Mn(2+)</name>
        <dbReference type="ChEBI" id="CHEBI:29035"/>
        <label>2</label>
    </ligand>
</feature>
<organism evidence="8 9">
    <name type="scientific">Candidatus Onthousia excrementipullorum</name>
    <dbReference type="NCBI Taxonomy" id="2840884"/>
    <lineage>
        <taxon>Bacteria</taxon>
        <taxon>Bacillati</taxon>
        <taxon>Bacillota</taxon>
        <taxon>Bacilli</taxon>
        <taxon>Candidatus Onthousia</taxon>
    </lineage>
</organism>
<dbReference type="GO" id="GO:0005829">
    <property type="term" value="C:cytosol"/>
    <property type="evidence" value="ECO:0007669"/>
    <property type="project" value="TreeGrafter"/>
</dbReference>
<name>A0A9D1DTJ1_9FIRM</name>
<dbReference type="Proteomes" id="UP000824232">
    <property type="component" value="Unassembled WGS sequence"/>
</dbReference>
<comment type="subcellular location">
    <subcellularLocation>
        <location evidence="5">Cytoplasm</location>
    </subcellularLocation>
</comment>
<dbReference type="PANTHER" id="PTHR21110:SF0">
    <property type="entry name" value="PHOSPHOPENTOMUTASE"/>
    <property type="match status" value="1"/>
</dbReference>
<feature type="binding site" evidence="5">
    <location>
        <position position="284"/>
    </location>
    <ligand>
        <name>Mn(2+)</name>
        <dbReference type="ChEBI" id="CHEBI:29035"/>
        <label>2</label>
    </ligand>
</feature>
<evidence type="ECO:0000256" key="1">
    <source>
        <dbReference type="ARBA" id="ARBA00010373"/>
    </source>
</evidence>
<evidence type="ECO:0000256" key="2">
    <source>
        <dbReference type="ARBA" id="ARBA00022723"/>
    </source>
</evidence>
<evidence type="ECO:0000256" key="6">
    <source>
        <dbReference type="NCBIfam" id="TIGR01696"/>
    </source>
</evidence>
<dbReference type="GO" id="GO:0000287">
    <property type="term" value="F:magnesium ion binding"/>
    <property type="evidence" value="ECO:0007669"/>
    <property type="project" value="UniProtKB-UniRule"/>
</dbReference>
<dbReference type="InterPro" id="IPR010045">
    <property type="entry name" value="DeoB"/>
</dbReference>
<dbReference type="SUPFAM" id="SSF143856">
    <property type="entry name" value="DeoB insert domain-like"/>
    <property type="match status" value="1"/>
</dbReference>
<protein>
    <recommendedName>
        <fullName evidence="5 6">Phosphopentomutase</fullName>
        <ecNumber evidence="5 6">5.4.2.7</ecNumber>
    </recommendedName>
    <alternativeName>
        <fullName evidence="5">Phosphodeoxyribomutase</fullName>
    </alternativeName>
</protein>
<reference evidence="8" key="2">
    <citation type="journal article" date="2021" name="PeerJ">
        <title>Extensive microbial diversity within the chicken gut microbiome revealed by metagenomics and culture.</title>
        <authorList>
            <person name="Gilroy R."/>
            <person name="Ravi A."/>
            <person name="Getino M."/>
            <person name="Pursley I."/>
            <person name="Horton D.L."/>
            <person name="Alikhan N.F."/>
            <person name="Baker D."/>
            <person name="Gharbi K."/>
            <person name="Hall N."/>
            <person name="Watson M."/>
            <person name="Adriaenssens E.M."/>
            <person name="Foster-Nyarko E."/>
            <person name="Jarju S."/>
            <person name="Secka A."/>
            <person name="Antonio M."/>
            <person name="Oren A."/>
            <person name="Chaudhuri R.R."/>
            <person name="La Ragione R."/>
            <person name="Hildebrand F."/>
            <person name="Pallen M.J."/>
        </authorList>
    </citation>
    <scope>NUCLEOTIDE SEQUENCE</scope>
    <source>
        <strain evidence="8">CHK184-20233</strain>
    </source>
</reference>
<dbReference type="EC" id="5.4.2.7" evidence="5 6"/>
<evidence type="ECO:0000256" key="4">
    <source>
        <dbReference type="ARBA" id="ARBA00023235"/>
    </source>
</evidence>
<feature type="binding site" evidence="5">
    <location>
        <position position="326"/>
    </location>
    <ligand>
        <name>Mn(2+)</name>
        <dbReference type="ChEBI" id="CHEBI:29035"/>
        <label>1</label>
    </ligand>
</feature>
<dbReference type="Pfam" id="PF01676">
    <property type="entry name" value="Metalloenzyme"/>
    <property type="match status" value="1"/>
</dbReference>
<dbReference type="HAMAP" id="MF_00740">
    <property type="entry name" value="Phosphopentomut"/>
    <property type="match status" value="1"/>
</dbReference>
<comment type="function">
    <text evidence="5">Isomerase that catalyzes the conversion of deoxy-ribose 1-phosphate (dRib-1-P) and ribose 1-phosphate (Rib-1-P) to deoxy-ribose 5-phosphate (dRib-5-P) and ribose 5-phosphate (Rib-5-P), respectively.</text>
</comment>
<comment type="pathway">
    <text evidence="5">Carbohydrate degradation; 2-deoxy-D-ribose 1-phosphate degradation; D-glyceraldehyde 3-phosphate and acetaldehyde from 2-deoxy-alpha-D-ribose 1-phosphate: step 1/2.</text>
</comment>
<dbReference type="InterPro" id="IPR024052">
    <property type="entry name" value="Phosphopentomutase_DeoB_cap_sf"/>
</dbReference>
<comment type="similarity">
    <text evidence="1 5">Belongs to the phosphopentomutase family.</text>
</comment>
<evidence type="ECO:0000259" key="7">
    <source>
        <dbReference type="Pfam" id="PF01676"/>
    </source>
</evidence>
<proteinExistence type="inferred from homology"/>
<evidence type="ECO:0000256" key="5">
    <source>
        <dbReference type="HAMAP-Rule" id="MF_00740"/>
    </source>
</evidence>
<keyword evidence="5" id="KW-0963">Cytoplasm</keyword>
<dbReference type="Gene3D" id="3.30.70.1250">
    <property type="entry name" value="Phosphopentomutase"/>
    <property type="match status" value="1"/>
</dbReference>
<dbReference type="GO" id="GO:0030145">
    <property type="term" value="F:manganese ion binding"/>
    <property type="evidence" value="ECO:0007669"/>
    <property type="project" value="UniProtKB-UniRule"/>
</dbReference>
<dbReference type="GO" id="GO:0006018">
    <property type="term" value="P:2-deoxyribose 1-phosphate catabolic process"/>
    <property type="evidence" value="ECO:0007669"/>
    <property type="project" value="UniProtKB-UniRule"/>
</dbReference>
<dbReference type="NCBIfam" id="TIGR01696">
    <property type="entry name" value="deoB"/>
    <property type="match status" value="1"/>
</dbReference>
<evidence type="ECO:0000313" key="8">
    <source>
        <dbReference type="EMBL" id="HIR58730.1"/>
    </source>
</evidence>
<evidence type="ECO:0000256" key="3">
    <source>
        <dbReference type="ARBA" id="ARBA00023211"/>
    </source>
</evidence>
<feature type="binding site" evidence="5">
    <location>
        <position position="325"/>
    </location>
    <ligand>
        <name>Mn(2+)</name>
        <dbReference type="ChEBI" id="CHEBI:29035"/>
        <label>1</label>
    </ligand>
</feature>
<dbReference type="EMBL" id="DVHC01000017">
    <property type="protein sequence ID" value="HIR58730.1"/>
    <property type="molecule type" value="Genomic_DNA"/>
</dbReference>
<evidence type="ECO:0000313" key="9">
    <source>
        <dbReference type="Proteomes" id="UP000824232"/>
    </source>
</evidence>
<feature type="binding site" evidence="5">
    <location>
        <position position="13"/>
    </location>
    <ligand>
        <name>Mn(2+)</name>
        <dbReference type="ChEBI" id="CHEBI:29035"/>
        <label>1</label>
    </ligand>
</feature>